<dbReference type="GO" id="GO:0006955">
    <property type="term" value="P:immune response"/>
    <property type="evidence" value="ECO:0007669"/>
    <property type="project" value="InterPro"/>
</dbReference>
<dbReference type="InterPro" id="IPR001089">
    <property type="entry name" value="Chemokine_CXC"/>
</dbReference>
<dbReference type="SMART" id="SM00199">
    <property type="entry name" value="SCY"/>
    <property type="match status" value="1"/>
</dbReference>
<dbReference type="OrthoDB" id="9937393at2759"/>
<evidence type="ECO:0000313" key="9">
    <source>
        <dbReference type="Proteomes" id="UP000551127"/>
    </source>
</evidence>
<evidence type="ECO:0000259" key="7">
    <source>
        <dbReference type="SMART" id="SM00199"/>
    </source>
</evidence>
<gene>
    <name evidence="8" type="primary">Cxcl8_3</name>
    <name evidence="8" type="ORF">BUCABY_R02348</name>
</gene>
<dbReference type="AlphaFoldDB" id="A0A7K4Y7X7"/>
<evidence type="ECO:0000256" key="3">
    <source>
        <dbReference type="ARBA" id="ARBA00022514"/>
    </source>
</evidence>
<evidence type="ECO:0000256" key="2">
    <source>
        <dbReference type="ARBA" id="ARBA00010665"/>
    </source>
</evidence>
<dbReference type="PANTHER" id="PTHR12015:SF198">
    <property type="entry name" value="PLATELET BASIC PROTEIN"/>
    <property type="match status" value="1"/>
</dbReference>
<feature type="non-terminal residue" evidence="8">
    <location>
        <position position="63"/>
    </location>
</feature>
<dbReference type="PANTHER" id="PTHR12015">
    <property type="entry name" value="SMALL INDUCIBLE CYTOKINE A"/>
    <property type="match status" value="1"/>
</dbReference>
<accession>A0A7K4Y7X7</accession>
<comment type="similarity">
    <text evidence="2 6">Belongs to the intercrine alpha (chemokine CxC) family.</text>
</comment>
<dbReference type="Pfam" id="PF00048">
    <property type="entry name" value="IL8"/>
    <property type="match status" value="1"/>
</dbReference>
<evidence type="ECO:0000256" key="6">
    <source>
        <dbReference type="RuleBase" id="RU361149"/>
    </source>
</evidence>
<dbReference type="CDD" id="cd00273">
    <property type="entry name" value="Chemokine_CXC"/>
    <property type="match status" value="1"/>
</dbReference>
<dbReference type="PROSITE" id="PS00471">
    <property type="entry name" value="SMALL_CYTOKINES_CXC"/>
    <property type="match status" value="1"/>
</dbReference>
<dbReference type="GO" id="GO:0005615">
    <property type="term" value="C:extracellular space"/>
    <property type="evidence" value="ECO:0007669"/>
    <property type="project" value="UniProtKB-UniRule"/>
</dbReference>
<dbReference type="Gene3D" id="2.40.50.40">
    <property type="match status" value="1"/>
</dbReference>
<evidence type="ECO:0000256" key="4">
    <source>
        <dbReference type="ARBA" id="ARBA00022525"/>
    </source>
</evidence>
<dbReference type="EMBL" id="VYZL01000532">
    <property type="protein sequence ID" value="NWR55122.1"/>
    <property type="molecule type" value="Genomic_DNA"/>
</dbReference>
<dbReference type="Proteomes" id="UP000551127">
    <property type="component" value="Unassembled WGS sequence"/>
</dbReference>
<proteinExistence type="inferred from homology"/>
<comment type="caution">
    <text evidence="8">The sequence shown here is derived from an EMBL/GenBank/DDBJ whole genome shotgun (WGS) entry which is preliminary data.</text>
</comment>
<evidence type="ECO:0000313" key="8">
    <source>
        <dbReference type="EMBL" id="NWR55122.1"/>
    </source>
</evidence>
<dbReference type="InterPro" id="IPR036048">
    <property type="entry name" value="Interleukin_8-like_sf"/>
</dbReference>
<dbReference type="SUPFAM" id="SSF54117">
    <property type="entry name" value="Interleukin 8-like chemokines"/>
    <property type="match status" value="1"/>
</dbReference>
<dbReference type="InterPro" id="IPR018048">
    <property type="entry name" value="Chemokine_CXC_CS"/>
</dbReference>
<organism evidence="8 9">
    <name type="scientific">Bucorvus abyssinicus</name>
    <name type="common">Northern ground-hornbill</name>
    <name type="synonym">Abyssinian ground-hornbill</name>
    <dbReference type="NCBI Taxonomy" id="153643"/>
    <lineage>
        <taxon>Eukaryota</taxon>
        <taxon>Metazoa</taxon>
        <taxon>Chordata</taxon>
        <taxon>Craniata</taxon>
        <taxon>Vertebrata</taxon>
        <taxon>Euteleostomi</taxon>
        <taxon>Archelosauria</taxon>
        <taxon>Archosauria</taxon>
        <taxon>Dinosauria</taxon>
        <taxon>Saurischia</taxon>
        <taxon>Theropoda</taxon>
        <taxon>Coelurosauria</taxon>
        <taxon>Aves</taxon>
        <taxon>Neognathae</taxon>
        <taxon>Neoaves</taxon>
        <taxon>Telluraves</taxon>
        <taxon>Coraciimorphae</taxon>
        <taxon>Bucerotiformes</taxon>
        <taxon>Bucorvidae</taxon>
        <taxon>Bucorvus</taxon>
    </lineage>
</organism>
<dbReference type="PRINTS" id="PR00437">
    <property type="entry name" value="SMALLCYTKCXC"/>
</dbReference>
<keyword evidence="6" id="KW-0145">Chemotaxis</keyword>
<dbReference type="FunFam" id="2.40.50.40:FF:000004">
    <property type="entry name" value="C-X-C motif chemokine"/>
    <property type="match status" value="1"/>
</dbReference>
<dbReference type="InterPro" id="IPR039809">
    <property type="entry name" value="Chemokine_b/g/d"/>
</dbReference>
<keyword evidence="9" id="KW-1185">Reference proteome</keyword>
<dbReference type="GO" id="GO:0008009">
    <property type="term" value="F:chemokine activity"/>
    <property type="evidence" value="ECO:0007669"/>
    <property type="project" value="InterPro"/>
</dbReference>
<sequence length="63" mass="7042">QCLCINSHSRFIPPKTIKNVMLSSRGPHCKTMEIIATLKDGRQVCLDPAAPWVQRIVEAVLAR</sequence>
<comment type="subcellular location">
    <subcellularLocation>
        <location evidence="1 6">Secreted</location>
    </subcellularLocation>
</comment>
<evidence type="ECO:0000256" key="5">
    <source>
        <dbReference type="ARBA" id="ARBA00023157"/>
    </source>
</evidence>
<feature type="domain" description="Chemokine interleukin-8-like" evidence="7">
    <location>
        <begin position="1"/>
        <end position="60"/>
    </location>
</feature>
<dbReference type="GO" id="GO:0006952">
    <property type="term" value="P:defense response"/>
    <property type="evidence" value="ECO:0007669"/>
    <property type="project" value="InterPro"/>
</dbReference>
<dbReference type="InterPro" id="IPR001811">
    <property type="entry name" value="Chemokine_IL8-like_dom"/>
</dbReference>
<keyword evidence="5" id="KW-1015">Disulfide bond</keyword>
<evidence type="ECO:0000256" key="1">
    <source>
        <dbReference type="ARBA" id="ARBA00004613"/>
    </source>
</evidence>
<keyword evidence="4 6" id="KW-0964">Secreted</keyword>
<name>A0A7K4Y7X7_BUCAB</name>
<dbReference type="PRINTS" id="PR00436">
    <property type="entry name" value="INTERLEUKIN8"/>
</dbReference>
<protein>
    <recommendedName>
        <fullName evidence="6">C-X-C motif chemokine</fullName>
    </recommendedName>
</protein>
<feature type="non-terminal residue" evidence="8">
    <location>
        <position position="1"/>
    </location>
</feature>
<dbReference type="InterPro" id="IPR033899">
    <property type="entry name" value="CXC_Chemokine_domain"/>
</dbReference>
<reference evidence="8 9" key="1">
    <citation type="submission" date="2019-09" db="EMBL/GenBank/DDBJ databases">
        <title>Bird 10,000 Genomes (B10K) Project - Family phase.</title>
        <authorList>
            <person name="Zhang G."/>
        </authorList>
    </citation>
    <scope>NUCLEOTIDE SEQUENCE [LARGE SCALE GENOMIC DNA]</scope>
    <source>
        <strain evidence="8">B10K-DU-012-80</strain>
    </source>
</reference>
<keyword evidence="3 6" id="KW-0202">Cytokine</keyword>